<feature type="non-terminal residue" evidence="1">
    <location>
        <position position="1"/>
    </location>
</feature>
<proteinExistence type="predicted"/>
<reference evidence="1" key="1">
    <citation type="journal article" date="2021" name="Vet Sci">
        <title>O-Serogroups and Pathovirotypes of Escherichia coli Isolated from Post-Weaning Piglets Showing Diarrhoea and/or Oedema in South Korea.</title>
        <authorList>
            <person name="Byun J.W."/>
            <person name="Moon B.Y."/>
            <person name="Do K.H."/>
            <person name="Lee K."/>
            <person name="Lee H.Y."/>
            <person name="Kim W.I."/>
            <person name="So B."/>
            <person name="Lee W.K."/>
        </authorList>
    </citation>
    <scope>NUCLEOTIDE SEQUENCE</scope>
    <source>
        <strain evidence="1">84/14</strain>
    </source>
</reference>
<dbReference type="EMBL" id="JAPQFC010001420">
    <property type="protein sequence ID" value="MCY6525146.1"/>
    <property type="molecule type" value="Genomic_DNA"/>
</dbReference>
<protein>
    <submittedName>
        <fullName evidence="1">Uncharacterized protein</fullName>
    </submittedName>
</protein>
<evidence type="ECO:0000313" key="1">
    <source>
        <dbReference type="EMBL" id="MCY6525146.1"/>
    </source>
</evidence>
<dbReference type="Proteomes" id="UP001077788">
    <property type="component" value="Unassembled WGS sequence"/>
</dbReference>
<evidence type="ECO:0000313" key="2">
    <source>
        <dbReference type="Proteomes" id="UP001077788"/>
    </source>
</evidence>
<organism evidence="1 2">
    <name type="scientific">Actinobacillus pleuropneumoniae</name>
    <name type="common">Haemophilus pleuropneumoniae</name>
    <dbReference type="NCBI Taxonomy" id="715"/>
    <lineage>
        <taxon>Bacteria</taxon>
        <taxon>Pseudomonadati</taxon>
        <taxon>Pseudomonadota</taxon>
        <taxon>Gammaproteobacteria</taxon>
        <taxon>Pasteurellales</taxon>
        <taxon>Pasteurellaceae</taxon>
        <taxon>Actinobacillus</taxon>
    </lineage>
</organism>
<sequence length="77" mass="8909">SFDSNIMTRKNFQMGDLVLKWDKAHEEKGKHMKFQKLLLGPFQIVEVIGPSTFVLQDLTGRRDSLPVNGQILKMYFP</sequence>
<reference evidence="1" key="2">
    <citation type="submission" date="2022-12" db="EMBL/GenBank/DDBJ databases">
        <authorList>
            <person name="Kardos G."/>
            <person name="Sarkozi R."/>
            <person name="Laczko L."/>
            <person name="Marton S."/>
            <person name="Makrai L."/>
            <person name="Banyai K."/>
            <person name="Fodor L."/>
        </authorList>
    </citation>
    <scope>NUCLEOTIDE SEQUENCE</scope>
    <source>
        <strain evidence="1">84/14</strain>
    </source>
</reference>
<comment type="caution">
    <text evidence="1">The sequence shown here is derived from an EMBL/GenBank/DDBJ whole genome shotgun (WGS) entry which is preliminary data.</text>
</comment>
<dbReference type="RefSeq" id="WP_267992579.1">
    <property type="nucleotide sequence ID" value="NZ_JAPQFC010001420.1"/>
</dbReference>
<dbReference type="AlphaFoldDB" id="A0A9Q4DNG9"/>
<gene>
    <name evidence="1" type="ORF">OYG11_13190</name>
</gene>
<name>A0A9Q4DNG9_ACTPL</name>
<accession>A0A9Q4DNG9</accession>